<keyword evidence="8" id="KW-1185">Reference proteome</keyword>
<protein>
    <submittedName>
        <fullName evidence="7">FAD-binding domain-containing protein</fullName>
    </submittedName>
</protein>
<evidence type="ECO:0000259" key="6">
    <source>
        <dbReference type="PROSITE" id="PS51387"/>
    </source>
</evidence>
<dbReference type="AlphaFoldDB" id="A0A6A6S925"/>
<name>A0A6A6S925_9PLEO</name>
<dbReference type="InterPro" id="IPR050416">
    <property type="entry name" value="FAD-linked_Oxidoreductase"/>
</dbReference>
<gene>
    <name evidence="7" type="ORF">P280DRAFT_505076</name>
</gene>
<dbReference type="InterPro" id="IPR016166">
    <property type="entry name" value="FAD-bd_PCMH"/>
</dbReference>
<dbReference type="Pfam" id="PF01565">
    <property type="entry name" value="FAD_binding_4"/>
    <property type="match status" value="1"/>
</dbReference>
<keyword evidence="4" id="KW-0560">Oxidoreductase</keyword>
<dbReference type="Pfam" id="PF08031">
    <property type="entry name" value="BBE"/>
    <property type="match status" value="1"/>
</dbReference>
<proteinExistence type="inferred from homology"/>
<evidence type="ECO:0000313" key="8">
    <source>
        <dbReference type="Proteomes" id="UP000799753"/>
    </source>
</evidence>
<dbReference type="PROSITE" id="PS51387">
    <property type="entry name" value="FAD_PCMH"/>
    <property type="match status" value="1"/>
</dbReference>
<evidence type="ECO:0000256" key="4">
    <source>
        <dbReference type="ARBA" id="ARBA00023002"/>
    </source>
</evidence>
<dbReference type="GO" id="GO:0071949">
    <property type="term" value="F:FAD binding"/>
    <property type="evidence" value="ECO:0007669"/>
    <property type="project" value="InterPro"/>
</dbReference>
<evidence type="ECO:0000256" key="2">
    <source>
        <dbReference type="ARBA" id="ARBA00022630"/>
    </source>
</evidence>
<dbReference type="InterPro" id="IPR012951">
    <property type="entry name" value="BBE"/>
</dbReference>
<keyword evidence="5" id="KW-0732">Signal</keyword>
<feature type="signal peptide" evidence="5">
    <location>
        <begin position="1"/>
        <end position="20"/>
    </location>
</feature>
<feature type="chain" id="PRO_5025348541" evidence="5">
    <location>
        <begin position="21"/>
        <end position="515"/>
    </location>
</feature>
<dbReference type="Gene3D" id="3.30.465.10">
    <property type="match status" value="1"/>
</dbReference>
<dbReference type="Gene3D" id="3.40.462.20">
    <property type="match status" value="1"/>
</dbReference>
<dbReference type="EMBL" id="MU006779">
    <property type="protein sequence ID" value="KAF2644249.1"/>
    <property type="molecule type" value="Genomic_DNA"/>
</dbReference>
<dbReference type="Proteomes" id="UP000799753">
    <property type="component" value="Unassembled WGS sequence"/>
</dbReference>
<dbReference type="InterPro" id="IPR036318">
    <property type="entry name" value="FAD-bd_PCMH-like_sf"/>
</dbReference>
<dbReference type="InterPro" id="IPR006094">
    <property type="entry name" value="Oxid_FAD_bind_N"/>
</dbReference>
<evidence type="ECO:0000256" key="5">
    <source>
        <dbReference type="SAM" id="SignalP"/>
    </source>
</evidence>
<dbReference type="GO" id="GO:0016491">
    <property type="term" value="F:oxidoreductase activity"/>
    <property type="evidence" value="ECO:0007669"/>
    <property type="project" value="UniProtKB-KW"/>
</dbReference>
<evidence type="ECO:0000313" key="7">
    <source>
        <dbReference type="EMBL" id="KAF2644249.1"/>
    </source>
</evidence>
<organism evidence="7 8">
    <name type="scientific">Massarina eburnea CBS 473.64</name>
    <dbReference type="NCBI Taxonomy" id="1395130"/>
    <lineage>
        <taxon>Eukaryota</taxon>
        <taxon>Fungi</taxon>
        <taxon>Dikarya</taxon>
        <taxon>Ascomycota</taxon>
        <taxon>Pezizomycotina</taxon>
        <taxon>Dothideomycetes</taxon>
        <taxon>Pleosporomycetidae</taxon>
        <taxon>Pleosporales</taxon>
        <taxon>Massarineae</taxon>
        <taxon>Massarinaceae</taxon>
        <taxon>Massarina</taxon>
    </lineage>
</organism>
<keyword evidence="3" id="KW-0274">FAD</keyword>
<reference evidence="7" key="1">
    <citation type="journal article" date="2020" name="Stud. Mycol.">
        <title>101 Dothideomycetes genomes: a test case for predicting lifestyles and emergence of pathogens.</title>
        <authorList>
            <person name="Haridas S."/>
            <person name="Albert R."/>
            <person name="Binder M."/>
            <person name="Bloem J."/>
            <person name="Labutti K."/>
            <person name="Salamov A."/>
            <person name="Andreopoulos B."/>
            <person name="Baker S."/>
            <person name="Barry K."/>
            <person name="Bills G."/>
            <person name="Bluhm B."/>
            <person name="Cannon C."/>
            <person name="Castanera R."/>
            <person name="Culley D."/>
            <person name="Daum C."/>
            <person name="Ezra D."/>
            <person name="Gonzalez J."/>
            <person name="Henrissat B."/>
            <person name="Kuo A."/>
            <person name="Liang C."/>
            <person name="Lipzen A."/>
            <person name="Lutzoni F."/>
            <person name="Magnuson J."/>
            <person name="Mondo S."/>
            <person name="Nolan M."/>
            <person name="Ohm R."/>
            <person name="Pangilinan J."/>
            <person name="Park H.-J."/>
            <person name="Ramirez L."/>
            <person name="Alfaro M."/>
            <person name="Sun H."/>
            <person name="Tritt A."/>
            <person name="Yoshinaga Y."/>
            <person name="Zwiers L.-H."/>
            <person name="Turgeon B."/>
            <person name="Goodwin S."/>
            <person name="Spatafora J."/>
            <person name="Crous P."/>
            <person name="Grigoriev I."/>
        </authorList>
    </citation>
    <scope>NUCLEOTIDE SEQUENCE</scope>
    <source>
        <strain evidence="7">CBS 473.64</strain>
    </source>
</reference>
<dbReference type="PANTHER" id="PTHR42973:SF8">
    <property type="entry name" value="FAD-BINDING PCMH-TYPE DOMAIN-CONTAINING PROTEIN"/>
    <property type="match status" value="1"/>
</dbReference>
<sequence>MNLIARLFIGLGLLVTIVLGSPLPDSAIPEYFQHVPVTRDQLSVSQVQQELGSQLSKGTLIIGPNDAEWANVTKRYSTYSKPKDLKLVVKVNAESDVSKVVKYCNRNSINFMANNQGHGFTTTIAKLSGIEINLSQLTNIKIQPNKKSAWFQGGTWGGNIIKTLWDQGFVTTTGSNECVGLMGPALGGGFGRYQGLYGLISDNFVTLNVVLSDGKNLQVSSTSNPELFWAMKGAGHNFGIVTSAELNIYPRQIDTWHYHNYAWTQDKLETIFETLNKIQGKGKTPAKLAVNFGQISLDTSYSTTEAILGWTFAYMGAASEGEKVLQPFNEIPALQSTQGDATYEELLQIQGTGASDPTACSSNPLMGSSGLLQTWNVTTQREIYTLFNKTAAEQPDLAANARVFYEGYSTLKTQAIDPLSSAYPHRDEYLVYFFATITPPGKESQALTWASQVRNLFNAGQPDRRVATYVNYATGDESLESIYGYEPWRLQKLRGLKAKYDPGNAFRYYNPIVPV</sequence>
<feature type="domain" description="FAD-binding PCMH-type" evidence="6">
    <location>
        <begin position="80"/>
        <end position="251"/>
    </location>
</feature>
<evidence type="ECO:0000256" key="1">
    <source>
        <dbReference type="ARBA" id="ARBA00005466"/>
    </source>
</evidence>
<accession>A0A6A6S925</accession>
<dbReference type="InterPro" id="IPR016169">
    <property type="entry name" value="FAD-bd_PCMH_sub2"/>
</dbReference>
<dbReference type="PANTHER" id="PTHR42973">
    <property type="entry name" value="BINDING OXIDOREDUCTASE, PUTATIVE (AFU_ORTHOLOGUE AFUA_1G17690)-RELATED"/>
    <property type="match status" value="1"/>
</dbReference>
<dbReference type="OrthoDB" id="9996127at2759"/>
<comment type="similarity">
    <text evidence="1">Belongs to the oxygen-dependent FAD-linked oxidoreductase family.</text>
</comment>
<dbReference type="SUPFAM" id="SSF56176">
    <property type="entry name" value="FAD-binding/transporter-associated domain-like"/>
    <property type="match status" value="1"/>
</dbReference>
<keyword evidence="2" id="KW-0285">Flavoprotein</keyword>
<evidence type="ECO:0000256" key="3">
    <source>
        <dbReference type="ARBA" id="ARBA00022827"/>
    </source>
</evidence>